<dbReference type="RefSeq" id="WP_092274815.1">
    <property type="nucleotide sequence ID" value="NZ_BJOE01000033.1"/>
</dbReference>
<keyword evidence="4 11" id="KW-0812">Transmembrane</keyword>
<dbReference type="PROSITE" id="PS50929">
    <property type="entry name" value="ABC_TM1F"/>
    <property type="match status" value="1"/>
</dbReference>
<protein>
    <submittedName>
        <fullName evidence="15">ATP-binding cassette, subfamily B</fullName>
    </submittedName>
</protein>
<dbReference type="InterPro" id="IPR014710">
    <property type="entry name" value="RmlC-like_jellyroll"/>
</dbReference>
<evidence type="ECO:0000256" key="7">
    <source>
        <dbReference type="ARBA" id="ARBA00022840"/>
    </source>
</evidence>
<keyword evidence="5" id="KW-0547">Nucleotide-binding</keyword>
<dbReference type="SUPFAM" id="SSF90123">
    <property type="entry name" value="ABC transporter transmembrane region"/>
    <property type="match status" value="1"/>
</dbReference>
<reference evidence="16" key="1">
    <citation type="submission" date="2016-10" db="EMBL/GenBank/DDBJ databases">
        <authorList>
            <person name="Varghese N."/>
            <person name="Submissions S."/>
        </authorList>
    </citation>
    <scope>NUCLEOTIDE SEQUENCE [LARGE SCALE GENOMIC DNA]</scope>
    <source>
        <strain evidence="16">OK042</strain>
    </source>
</reference>
<dbReference type="CDD" id="cd07346">
    <property type="entry name" value="ABC_6TM_exporters"/>
    <property type="match status" value="1"/>
</dbReference>
<feature type="transmembrane region" description="Helical" evidence="11">
    <location>
        <begin position="273"/>
        <end position="300"/>
    </location>
</feature>
<dbReference type="PRINTS" id="PR00103">
    <property type="entry name" value="CAMPKINASE"/>
</dbReference>
<feature type="transmembrane region" description="Helical" evidence="11">
    <location>
        <begin position="246"/>
        <end position="267"/>
    </location>
</feature>
<keyword evidence="7 15" id="KW-0067">ATP-binding</keyword>
<evidence type="ECO:0000256" key="1">
    <source>
        <dbReference type="ARBA" id="ARBA00004651"/>
    </source>
</evidence>
<keyword evidence="3" id="KW-1003">Cell membrane</keyword>
<feature type="transmembrane region" description="Helical" evidence="11">
    <location>
        <begin position="160"/>
        <end position="177"/>
    </location>
</feature>
<organism evidence="15 16">
    <name type="scientific">Brevibacillus centrosporus</name>
    <dbReference type="NCBI Taxonomy" id="54910"/>
    <lineage>
        <taxon>Bacteria</taxon>
        <taxon>Bacillati</taxon>
        <taxon>Bacillota</taxon>
        <taxon>Bacilli</taxon>
        <taxon>Bacillales</taxon>
        <taxon>Paenibacillaceae</taxon>
        <taxon>Brevibacillus</taxon>
    </lineage>
</organism>
<feature type="domain" description="Cyclic nucleotide-binding" evidence="12">
    <location>
        <begin position="596"/>
        <end position="718"/>
    </location>
</feature>
<proteinExistence type="predicted"/>
<keyword evidence="6" id="KW-0788">Thiol protease</keyword>
<sequence>MLTVIKSLLSYLRSYKLLTSLFLLALLFDLTFISLAPLSFTFIIDKAVEPRDLDYFFFILKVLVSTGVICIGMGILSDYALARLHTRVQEDLHKRVFEHIQHLPISYFQKNRSGDLVAFFSVDLPAIGRVMNVLLTTGIQSFFVVIVSTVVLFYLQWSMAVLILVGALVIFIGPYLFGPRARKANEDDLQQFTHMTSELQENMKAQNVIKGYHLQAAMIEKFSSRLQLLSATGYHRQLVNQQLERIPLISLLFINLTIIGLGSYLALTGKITVGALVAFFTMYTSMGNSVFGLTFIIPAFTEARVSMERIADLLAQSREASGELIPFSSENQCQADVHVDHVTFGYEAKQPVLKEVSLHIPSGSRAAFVGSSGSGKSTMLQLLLGFYDPQLGQVKINGVSLADWNRGAFRERIGVVFQDNFLFHGSIYDNIRISRPQATREEVIAAAKKAEIHDFVSSLPEGYETMVLDEGSNFSGGQRQRIAIARAILRDPPILLLDEATSALDPISEASINRTFEDLAKGRTVISVTHRLAAITGYDQIFVFDQGKLIDQGSHQEMLDSGGFYKALWEKQSGLFLSQNGQEATIDKERLSRLPFFQGIESAILEEISDLFQTEAYTNGQAVIHEGDVGEKFYLIARGKVEITKAAPDSETGEIRLAVLQDGDHFGEIALLENVPRTATVTALTPCVFLTLQRKVLYYILSRYPEIDAHVRMTLAQRRS</sequence>
<dbReference type="InterPro" id="IPR039421">
    <property type="entry name" value="Type_1_exporter"/>
</dbReference>
<evidence type="ECO:0000313" key="16">
    <source>
        <dbReference type="Proteomes" id="UP000198915"/>
    </source>
</evidence>
<feature type="domain" description="ABC transmembrane type-1" evidence="14">
    <location>
        <begin position="21"/>
        <end position="302"/>
    </location>
</feature>
<feature type="transmembrane region" description="Helical" evidence="11">
    <location>
        <begin position="21"/>
        <end position="43"/>
    </location>
</feature>
<keyword evidence="2" id="KW-0813">Transport</keyword>
<keyword evidence="10" id="KW-0010">Activator</keyword>
<dbReference type="EMBL" id="FORT01000018">
    <property type="protein sequence ID" value="SFK70660.1"/>
    <property type="molecule type" value="Genomic_DNA"/>
</dbReference>
<dbReference type="InterPro" id="IPR011527">
    <property type="entry name" value="ABC1_TM_dom"/>
</dbReference>
<dbReference type="GO" id="GO:0008234">
    <property type="term" value="F:cysteine-type peptidase activity"/>
    <property type="evidence" value="ECO:0007669"/>
    <property type="project" value="UniProtKB-KW"/>
</dbReference>
<dbReference type="Pfam" id="PF00664">
    <property type="entry name" value="ABC_membrane"/>
    <property type="match status" value="1"/>
</dbReference>
<dbReference type="InterPro" id="IPR003439">
    <property type="entry name" value="ABC_transporter-like_ATP-bd"/>
</dbReference>
<dbReference type="Gene3D" id="2.60.120.10">
    <property type="entry name" value="Jelly Rolls"/>
    <property type="match status" value="1"/>
</dbReference>
<evidence type="ECO:0000259" key="12">
    <source>
        <dbReference type="PROSITE" id="PS50042"/>
    </source>
</evidence>
<dbReference type="SUPFAM" id="SSF51206">
    <property type="entry name" value="cAMP-binding domain-like"/>
    <property type="match status" value="1"/>
</dbReference>
<dbReference type="SMART" id="SM00100">
    <property type="entry name" value="cNMP"/>
    <property type="match status" value="1"/>
</dbReference>
<dbReference type="GO" id="GO:0016887">
    <property type="term" value="F:ATP hydrolysis activity"/>
    <property type="evidence" value="ECO:0007669"/>
    <property type="project" value="InterPro"/>
</dbReference>
<dbReference type="PROSITE" id="PS00889">
    <property type="entry name" value="CNMP_BINDING_2"/>
    <property type="match status" value="1"/>
</dbReference>
<feature type="transmembrane region" description="Helical" evidence="11">
    <location>
        <begin position="55"/>
        <end position="77"/>
    </location>
</feature>
<dbReference type="PROSITE" id="PS00211">
    <property type="entry name" value="ABC_TRANSPORTER_1"/>
    <property type="match status" value="1"/>
</dbReference>
<dbReference type="PANTHER" id="PTHR43394:SF1">
    <property type="entry name" value="ATP-BINDING CASSETTE SUB-FAMILY B MEMBER 10, MITOCHONDRIAL"/>
    <property type="match status" value="1"/>
</dbReference>
<evidence type="ECO:0000256" key="8">
    <source>
        <dbReference type="ARBA" id="ARBA00022989"/>
    </source>
</evidence>
<dbReference type="SMART" id="SM00382">
    <property type="entry name" value="AAA"/>
    <property type="match status" value="1"/>
</dbReference>
<dbReference type="Gene3D" id="3.40.50.300">
    <property type="entry name" value="P-loop containing nucleotide triphosphate hydrolases"/>
    <property type="match status" value="1"/>
</dbReference>
<dbReference type="PROSITE" id="PS50042">
    <property type="entry name" value="CNMP_BINDING_3"/>
    <property type="match status" value="1"/>
</dbReference>
<dbReference type="InterPro" id="IPR003593">
    <property type="entry name" value="AAA+_ATPase"/>
</dbReference>
<evidence type="ECO:0000256" key="11">
    <source>
        <dbReference type="SAM" id="Phobius"/>
    </source>
</evidence>
<accession>A0A1I4BQG8</accession>
<dbReference type="GO" id="GO:0005886">
    <property type="term" value="C:plasma membrane"/>
    <property type="evidence" value="ECO:0007669"/>
    <property type="project" value="UniProtKB-SubCell"/>
</dbReference>
<evidence type="ECO:0000256" key="9">
    <source>
        <dbReference type="ARBA" id="ARBA00023136"/>
    </source>
</evidence>
<dbReference type="FunFam" id="3.40.50.300:FF:000299">
    <property type="entry name" value="ABC transporter ATP-binding protein/permease"/>
    <property type="match status" value="1"/>
</dbReference>
<keyword evidence="6" id="KW-0378">Hydrolase</keyword>
<evidence type="ECO:0000256" key="3">
    <source>
        <dbReference type="ARBA" id="ARBA00022475"/>
    </source>
</evidence>
<dbReference type="GO" id="GO:0015421">
    <property type="term" value="F:ABC-type oligopeptide transporter activity"/>
    <property type="evidence" value="ECO:0007669"/>
    <property type="project" value="TreeGrafter"/>
</dbReference>
<dbReference type="CDD" id="cd00038">
    <property type="entry name" value="CAP_ED"/>
    <property type="match status" value="1"/>
</dbReference>
<comment type="subcellular location">
    <subcellularLocation>
        <location evidence="1">Cell membrane</location>
        <topology evidence="1">Multi-pass membrane protein</topology>
    </subcellularLocation>
</comment>
<feature type="domain" description="ABC transporter" evidence="13">
    <location>
        <begin position="337"/>
        <end position="571"/>
    </location>
</feature>
<dbReference type="PANTHER" id="PTHR43394">
    <property type="entry name" value="ATP-DEPENDENT PERMEASE MDL1, MITOCHONDRIAL"/>
    <property type="match status" value="1"/>
</dbReference>
<dbReference type="InterPro" id="IPR000595">
    <property type="entry name" value="cNMP-bd_dom"/>
</dbReference>
<dbReference type="Proteomes" id="UP000198915">
    <property type="component" value="Unassembled WGS sequence"/>
</dbReference>
<dbReference type="InterPro" id="IPR018488">
    <property type="entry name" value="cNMP-bd_CS"/>
</dbReference>
<evidence type="ECO:0000256" key="4">
    <source>
        <dbReference type="ARBA" id="ARBA00022692"/>
    </source>
</evidence>
<dbReference type="InterPro" id="IPR018490">
    <property type="entry name" value="cNMP-bd_dom_sf"/>
</dbReference>
<dbReference type="Pfam" id="PF00005">
    <property type="entry name" value="ABC_tran"/>
    <property type="match status" value="1"/>
</dbReference>
<dbReference type="AlphaFoldDB" id="A0A1I4BQG8"/>
<dbReference type="GO" id="GO:0005524">
    <property type="term" value="F:ATP binding"/>
    <property type="evidence" value="ECO:0007669"/>
    <property type="project" value="UniProtKB-KW"/>
</dbReference>
<evidence type="ECO:0000259" key="13">
    <source>
        <dbReference type="PROSITE" id="PS50893"/>
    </source>
</evidence>
<dbReference type="Pfam" id="PF00027">
    <property type="entry name" value="cNMP_binding"/>
    <property type="match status" value="1"/>
</dbReference>
<keyword evidence="6" id="KW-0645">Protease</keyword>
<dbReference type="STRING" id="1884381.SAMN05518846_11831"/>
<dbReference type="InterPro" id="IPR027417">
    <property type="entry name" value="P-loop_NTPase"/>
</dbReference>
<keyword evidence="8 11" id="KW-1133">Transmembrane helix</keyword>
<dbReference type="InterPro" id="IPR036640">
    <property type="entry name" value="ABC1_TM_sf"/>
</dbReference>
<keyword evidence="16" id="KW-1185">Reference proteome</keyword>
<dbReference type="PROSITE" id="PS50893">
    <property type="entry name" value="ABC_TRANSPORTER_2"/>
    <property type="match status" value="1"/>
</dbReference>
<dbReference type="PROSITE" id="PS00888">
    <property type="entry name" value="CNMP_BINDING_1"/>
    <property type="match status" value="1"/>
</dbReference>
<evidence type="ECO:0000259" key="14">
    <source>
        <dbReference type="PROSITE" id="PS50929"/>
    </source>
</evidence>
<gene>
    <name evidence="15" type="ORF">SAMN05518846_11831</name>
</gene>
<evidence type="ECO:0000313" key="15">
    <source>
        <dbReference type="EMBL" id="SFK70660.1"/>
    </source>
</evidence>
<name>A0A1I4BQG8_9BACL</name>
<evidence type="ECO:0000256" key="5">
    <source>
        <dbReference type="ARBA" id="ARBA00022741"/>
    </source>
</evidence>
<dbReference type="SUPFAM" id="SSF52540">
    <property type="entry name" value="P-loop containing nucleoside triphosphate hydrolases"/>
    <property type="match status" value="1"/>
</dbReference>
<evidence type="ECO:0000256" key="2">
    <source>
        <dbReference type="ARBA" id="ARBA00022448"/>
    </source>
</evidence>
<dbReference type="InterPro" id="IPR017871">
    <property type="entry name" value="ABC_transporter-like_CS"/>
</dbReference>
<keyword evidence="9 11" id="KW-0472">Membrane</keyword>
<evidence type="ECO:0000256" key="6">
    <source>
        <dbReference type="ARBA" id="ARBA00022807"/>
    </source>
</evidence>
<evidence type="ECO:0000256" key="10">
    <source>
        <dbReference type="ARBA" id="ARBA00023159"/>
    </source>
</evidence>
<dbReference type="Gene3D" id="1.20.1560.10">
    <property type="entry name" value="ABC transporter type 1, transmembrane domain"/>
    <property type="match status" value="1"/>
</dbReference>
<feature type="transmembrane region" description="Helical" evidence="11">
    <location>
        <begin position="133"/>
        <end position="154"/>
    </location>
</feature>